<organism evidence="1 2">
    <name type="scientific">Ficus carica</name>
    <name type="common">Common fig</name>
    <dbReference type="NCBI Taxonomy" id="3494"/>
    <lineage>
        <taxon>Eukaryota</taxon>
        <taxon>Viridiplantae</taxon>
        <taxon>Streptophyta</taxon>
        <taxon>Embryophyta</taxon>
        <taxon>Tracheophyta</taxon>
        <taxon>Spermatophyta</taxon>
        <taxon>Magnoliopsida</taxon>
        <taxon>eudicotyledons</taxon>
        <taxon>Gunneridae</taxon>
        <taxon>Pentapetalae</taxon>
        <taxon>rosids</taxon>
        <taxon>fabids</taxon>
        <taxon>Rosales</taxon>
        <taxon>Moraceae</taxon>
        <taxon>Ficeae</taxon>
        <taxon>Ficus</taxon>
    </lineage>
</organism>
<gene>
    <name evidence="1" type="ORF">TIFTF001_019962</name>
</gene>
<dbReference type="Proteomes" id="UP001187192">
    <property type="component" value="Unassembled WGS sequence"/>
</dbReference>
<proteinExistence type="predicted"/>
<accession>A0AA88AXE7</accession>
<dbReference type="AlphaFoldDB" id="A0AA88AXE7"/>
<comment type="caution">
    <text evidence="1">The sequence shown here is derived from an EMBL/GenBank/DDBJ whole genome shotgun (WGS) entry which is preliminary data.</text>
</comment>
<evidence type="ECO:0000313" key="1">
    <source>
        <dbReference type="EMBL" id="GMN50796.1"/>
    </source>
</evidence>
<sequence>MYCSSSCWLSFMDPKLITVRHTTPTTLHYPTPDIHYLLVYLSLSLSWHRLSPPGRTDTIFTTCTGTNPYLCPPSPDRKGTCHSPSGGSVPVLLKCVYSLGPLGVQPNKVTRVPGPIENAYK</sequence>
<keyword evidence="2" id="KW-1185">Reference proteome</keyword>
<dbReference type="EMBL" id="BTGU01000035">
    <property type="protein sequence ID" value="GMN50796.1"/>
    <property type="molecule type" value="Genomic_DNA"/>
</dbReference>
<evidence type="ECO:0000313" key="2">
    <source>
        <dbReference type="Proteomes" id="UP001187192"/>
    </source>
</evidence>
<name>A0AA88AXE7_FICCA</name>
<protein>
    <submittedName>
        <fullName evidence="1">Uncharacterized protein</fullName>
    </submittedName>
</protein>
<reference evidence="1" key="1">
    <citation type="submission" date="2023-07" db="EMBL/GenBank/DDBJ databases">
        <title>draft genome sequence of fig (Ficus carica).</title>
        <authorList>
            <person name="Takahashi T."/>
            <person name="Nishimura K."/>
        </authorList>
    </citation>
    <scope>NUCLEOTIDE SEQUENCE</scope>
</reference>